<dbReference type="PANTHER" id="PTHR34180">
    <property type="entry name" value="PEPTIDASE C45"/>
    <property type="match status" value="1"/>
</dbReference>
<dbReference type="Gene3D" id="3.60.60.10">
    <property type="entry name" value="Penicillin V Acylase, Chain A"/>
    <property type="match status" value="1"/>
</dbReference>
<dbReference type="OrthoDB" id="8109453at2"/>
<evidence type="ECO:0000259" key="1">
    <source>
        <dbReference type="Pfam" id="PF03417"/>
    </source>
</evidence>
<dbReference type="AlphaFoldDB" id="A0A543KL58"/>
<keyword evidence="3" id="KW-1185">Reference proteome</keyword>
<organism evidence="2 3">
    <name type="scientific">Ornithinimicrobium humiphilum</name>
    <dbReference type="NCBI Taxonomy" id="125288"/>
    <lineage>
        <taxon>Bacteria</taxon>
        <taxon>Bacillati</taxon>
        <taxon>Actinomycetota</taxon>
        <taxon>Actinomycetes</taxon>
        <taxon>Micrococcales</taxon>
        <taxon>Ornithinimicrobiaceae</taxon>
        <taxon>Ornithinimicrobium</taxon>
    </lineage>
</organism>
<dbReference type="InterPro" id="IPR047801">
    <property type="entry name" value="Peptidase_C45"/>
</dbReference>
<name>A0A543KL58_9MICO</name>
<dbReference type="GO" id="GO:0016746">
    <property type="term" value="F:acyltransferase activity"/>
    <property type="evidence" value="ECO:0007669"/>
    <property type="project" value="UniProtKB-KW"/>
</dbReference>
<gene>
    <name evidence="2" type="ORF">FB476_0673</name>
</gene>
<dbReference type="Proteomes" id="UP000315133">
    <property type="component" value="Unassembled WGS sequence"/>
</dbReference>
<comment type="caution">
    <text evidence="2">The sequence shown here is derived from an EMBL/GenBank/DDBJ whole genome shotgun (WGS) entry which is preliminary data.</text>
</comment>
<dbReference type="PANTHER" id="PTHR34180:SF1">
    <property type="entry name" value="BETA-ALANYL-DOPAMINE_CARCININE HYDROLASE"/>
    <property type="match status" value="1"/>
</dbReference>
<accession>A0A543KL58</accession>
<reference evidence="2 3" key="1">
    <citation type="submission" date="2019-06" db="EMBL/GenBank/DDBJ databases">
        <title>Sequencing the genomes of 1000 actinobacteria strains.</title>
        <authorList>
            <person name="Klenk H.-P."/>
        </authorList>
    </citation>
    <scope>NUCLEOTIDE SEQUENCE [LARGE SCALE GENOMIC DNA]</scope>
    <source>
        <strain evidence="2 3">DSM 12362</strain>
    </source>
</reference>
<dbReference type="Gene3D" id="1.10.10.2120">
    <property type="match status" value="1"/>
</dbReference>
<keyword evidence="2" id="KW-0808">Transferase</keyword>
<feature type="domain" description="Peptidase C45 hydrolase" evidence="1">
    <location>
        <begin position="149"/>
        <end position="277"/>
    </location>
</feature>
<dbReference type="NCBIfam" id="NF040521">
    <property type="entry name" value="C45_proenzyme"/>
    <property type="match status" value="1"/>
</dbReference>
<dbReference type="RefSeq" id="WP_141817527.1">
    <property type="nucleotide sequence ID" value="NZ_BAAAIL010000003.1"/>
</dbReference>
<keyword evidence="2" id="KW-0012">Acyltransferase</keyword>
<protein>
    <submittedName>
        <fullName evidence="2">Isopenicillin-N N-acyltransferase-like protein</fullName>
    </submittedName>
</protein>
<dbReference type="InterPro" id="IPR005079">
    <property type="entry name" value="Peptidase_C45_hydrolase"/>
</dbReference>
<proteinExistence type="predicted"/>
<dbReference type="EMBL" id="VFPU01000001">
    <property type="protein sequence ID" value="TQM95823.1"/>
    <property type="molecule type" value="Genomic_DNA"/>
</dbReference>
<dbReference type="InterPro" id="IPR047794">
    <property type="entry name" value="C45_proenzyme-like"/>
</dbReference>
<evidence type="ECO:0000313" key="3">
    <source>
        <dbReference type="Proteomes" id="UP000315133"/>
    </source>
</evidence>
<sequence length="361" mass="38541">MTAPHLVPVRAARISGDDHADRGRARGQLLADGIRATVDGYARLFAELGIPEDVQLAASAASLDALRAWDPDQHREVAGVAQGAGLELVDLGRTLARTEILTRATVRPGECSTVVHRAPGATLSVQTWDWYAQFTGCWHAQRVEALDRELAHAGFAEYGMTGKIGLNAAGVGVHLNILRHRDDDAGGVPVHAVLARVLTHARSVEEAVEIVRSAPTSSSSVLTLVDPDRAVMAEIAAGRVSTLEQEGWGTHTNHFLAEDLQDGAMLLDPASDSLDRLAWLDAHVGGEAPTDADDLLPVMCSPLGRKGVALLPDPTLPERERTATLVTVRLDPARRQVALSPGVPQHAEDATVRYRLAPQTP</sequence>
<dbReference type="Pfam" id="PF03417">
    <property type="entry name" value="AAT"/>
    <property type="match status" value="1"/>
</dbReference>
<evidence type="ECO:0000313" key="2">
    <source>
        <dbReference type="EMBL" id="TQM95823.1"/>
    </source>
</evidence>